<dbReference type="PANTHER" id="PTHR43373:SF1">
    <property type="entry name" value="NA(+)_H(+) ANTIPORTER SUBUNIT A"/>
    <property type="match status" value="1"/>
</dbReference>
<dbReference type="Pfam" id="PF00361">
    <property type="entry name" value="Proton_antipo_M"/>
    <property type="match status" value="1"/>
</dbReference>
<feature type="transmembrane region" description="Helical" evidence="10">
    <location>
        <begin position="495"/>
        <end position="513"/>
    </location>
</feature>
<dbReference type="Pfam" id="PF20501">
    <property type="entry name" value="MbhE"/>
    <property type="match status" value="1"/>
</dbReference>
<evidence type="ECO:0000256" key="5">
    <source>
        <dbReference type="ARBA" id="ARBA00022692"/>
    </source>
</evidence>
<feature type="transmembrane region" description="Helical" evidence="10">
    <location>
        <begin position="75"/>
        <end position="96"/>
    </location>
</feature>
<keyword evidence="8 10" id="KW-0472">Membrane</keyword>
<feature type="domain" description="NADH:quinone oxidoreductase/Mrp antiporter transmembrane" evidence="11">
    <location>
        <begin position="124"/>
        <end position="407"/>
    </location>
</feature>
<evidence type="ECO:0000259" key="13">
    <source>
        <dbReference type="Pfam" id="PF13244"/>
    </source>
</evidence>
<feature type="transmembrane region" description="Helical" evidence="10">
    <location>
        <begin position="400"/>
        <end position="420"/>
    </location>
</feature>
<dbReference type="RefSeq" id="WP_119431513.1">
    <property type="nucleotide sequence ID" value="NZ_QWGE01000002.1"/>
</dbReference>
<gene>
    <name evidence="15" type="ORF">D1627_07035</name>
</gene>
<feature type="transmembrane region" description="Helical" evidence="10">
    <location>
        <begin position="238"/>
        <end position="256"/>
    </location>
</feature>
<dbReference type="Pfam" id="PF00662">
    <property type="entry name" value="Proton_antipo_N"/>
    <property type="match status" value="1"/>
</dbReference>
<evidence type="ECO:0000256" key="6">
    <source>
        <dbReference type="ARBA" id="ARBA00022989"/>
    </source>
</evidence>
<dbReference type="InterPro" id="IPR001516">
    <property type="entry name" value="Proton_antipo_N"/>
</dbReference>
<dbReference type="EMBL" id="QWGE01000002">
    <property type="protein sequence ID" value="RIJ41767.1"/>
    <property type="molecule type" value="Genomic_DNA"/>
</dbReference>
<keyword evidence="6 10" id="KW-1133">Transmembrane helix</keyword>
<comment type="caution">
    <text evidence="15">The sequence shown here is derived from an EMBL/GenBank/DDBJ whole genome shotgun (WGS) entry which is preliminary data.</text>
</comment>
<dbReference type="PRINTS" id="PR01434">
    <property type="entry name" value="NADHDHGNASE5"/>
</dbReference>
<proteinExistence type="predicted"/>
<evidence type="ECO:0000256" key="9">
    <source>
        <dbReference type="RuleBase" id="RU000320"/>
    </source>
</evidence>
<feature type="transmembrane region" description="Helical" evidence="10">
    <location>
        <begin position="681"/>
        <end position="701"/>
    </location>
</feature>
<comment type="subcellular location">
    <subcellularLocation>
        <location evidence="1">Cell membrane</location>
        <topology evidence="1">Multi-pass membrane protein</topology>
    </subcellularLocation>
    <subcellularLocation>
        <location evidence="9">Membrane</location>
        <topology evidence="9">Multi-pass membrane protein</topology>
    </subcellularLocation>
</comment>
<dbReference type="InterPro" id="IPR001750">
    <property type="entry name" value="ND/Mrp_TM"/>
</dbReference>
<sequence length="768" mass="83887">MLFAILIGVLFAFIAPLVYRLLGRYVAILMALLPLALFSYFISLYPRVVQGEVIIANYTWVEALAINLQFRLDGLSLIFVLLITLFGFLIMIYASAYLQGDPLLGRFYLYLTLFMTAMLGIVTADNIFCLFLFWELTSVSSYLLIGFNNTNKQARVSAWQALLVTGGGGLALFAGLILLSIASGAHTFTGLLAQKNILADHASFLPAFVLIMVGCFTKSAQFPFHFWLPNAMAAPTPVSAYLHSATMVKAGIYLLARLAPILSGPDVWFYTLAGVGSITAILGAVVAVQHTDIKAILAYTTIGALGLLVMMLGINSTLAIKGMLVFLVAHALYKGTLFLVAGAIDHCMGTRNISQLRCLGEHMIPLGIAATLAALSMAGILPFLGFIAKEMLYEATFTTPWLLGIATLSGLVFVAIALLLSYRLFWKKSSKPTPPRHALSIGLYLPPLVLGIAGLTAGLMVSSVPSKLINGAMQQIVASHSNTYKLALWHGFTPVFWLSIGTVILGVSLYRFLPFIRIRSVGMQHMYKYGPDALYHRAFERLLHGAKTFIAKLQNGYLRSYIIYIILFFCGLLLIVMWRDPSDISFSQPAASLNETQLYEFVLVALVIAALIYLLGTRSRLTSIVVMGLVGYSAALLYVLFGAPDVAATQLLIETLTVVIFVLLLHKLPAFTYLSHQFQKYKFIAIAIFFGAVMTYVMLLVQARAVDSDLKKFYGAASYEQAHGRNIVNVILVDFRGLDTLGEISVLAVAAIGIYALLRLNSEKGGKP</sequence>
<feature type="transmembrane region" description="Helical" evidence="10">
    <location>
        <begin position="161"/>
        <end position="185"/>
    </location>
</feature>
<keyword evidence="7" id="KW-0406">Ion transport</keyword>
<dbReference type="PANTHER" id="PTHR43373">
    <property type="entry name" value="NA(+)/H(+) ANTIPORTER SUBUNIT"/>
    <property type="match status" value="1"/>
</dbReference>
<evidence type="ECO:0000259" key="14">
    <source>
        <dbReference type="Pfam" id="PF20501"/>
    </source>
</evidence>
<keyword evidence="5 9" id="KW-0812">Transmembrane</keyword>
<evidence type="ECO:0000256" key="10">
    <source>
        <dbReference type="SAM" id="Phobius"/>
    </source>
</evidence>
<feature type="transmembrane region" description="Helical" evidence="10">
    <location>
        <begin position="295"/>
        <end position="314"/>
    </location>
</feature>
<feature type="transmembrane region" description="Helical" evidence="10">
    <location>
        <begin position="598"/>
        <end position="616"/>
    </location>
</feature>
<evidence type="ECO:0000256" key="2">
    <source>
        <dbReference type="ARBA" id="ARBA00022448"/>
    </source>
</evidence>
<evidence type="ECO:0000259" key="12">
    <source>
        <dbReference type="Pfam" id="PF00662"/>
    </source>
</evidence>
<feature type="domain" description="NADH-Ubiquinone oxidoreductase (complex I) chain 5 N-terminal" evidence="12">
    <location>
        <begin position="62"/>
        <end position="108"/>
    </location>
</feature>
<dbReference type="Proteomes" id="UP000266005">
    <property type="component" value="Unassembled WGS sequence"/>
</dbReference>
<accession>A0A399SIP9</accession>
<feature type="transmembrane region" description="Helical" evidence="10">
    <location>
        <begin position="24"/>
        <end position="45"/>
    </location>
</feature>
<evidence type="ECO:0000313" key="15">
    <source>
        <dbReference type="EMBL" id="RIJ41767.1"/>
    </source>
</evidence>
<evidence type="ECO:0000256" key="4">
    <source>
        <dbReference type="ARBA" id="ARBA00022475"/>
    </source>
</evidence>
<evidence type="ECO:0000313" key="16">
    <source>
        <dbReference type="Proteomes" id="UP000266005"/>
    </source>
</evidence>
<dbReference type="Pfam" id="PF13244">
    <property type="entry name" value="MbhD"/>
    <property type="match status" value="1"/>
</dbReference>
<feature type="transmembrane region" description="Helical" evidence="10">
    <location>
        <begin position="740"/>
        <end position="758"/>
    </location>
</feature>
<feature type="transmembrane region" description="Helical" evidence="10">
    <location>
        <begin position="647"/>
        <end position="669"/>
    </location>
</feature>
<dbReference type="GO" id="GO:0006811">
    <property type="term" value="P:monoatomic ion transport"/>
    <property type="evidence" value="ECO:0007669"/>
    <property type="project" value="UniProtKB-KW"/>
</dbReference>
<evidence type="ECO:0000256" key="8">
    <source>
        <dbReference type="ARBA" id="ARBA00023136"/>
    </source>
</evidence>
<evidence type="ECO:0000256" key="7">
    <source>
        <dbReference type="ARBA" id="ARBA00023065"/>
    </source>
</evidence>
<name>A0A399SIP9_9BACT</name>
<dbReference type="GO" id="GO:0005886">
    <property type="term" value="C:plasma membrane"/>
    <property type="evidence" value="ECO:0007669"/>
    <property type="project" value="UniProtKB-SubCell"/>
</dbReference>
<feature type="domain" description="MrpA C-terminal/MbhD" evidence="13">
    <location>
        <begin position="605"/>
        <end position="669"/>
    </location>
</feature>
<keyword evidence="16" id="KW-1185">Reference proteome</keyword>
<dbReference type="OrthoDB" id="9807568at2"/>
<protein>
    <submittedName>
        <fullName evidence="15">DUF4040 domain-containing protein</fullName>
    </submittedName>
</protein>
<reference evidence="16" key="1">
    <citation type="submission" date="2018-08" db="EMBL/GenBank/DDBJ databases">
        <title>Mucilaginibacter sp. MYSH2.</title>
        <authorList>
            <person name="Seo T."/>
        </authorList>
    </citation>
    <scope>NUCLEOTIDE SEQUENCE [LARGE SCALE GENOMIC DNA]</scope>
    <source>
        <strain evidence="16">KIRAN</strain>
    </source>
</reference>
<dbReference type="InterPro" id="IPR046806">
    <property type="entry name" value="MrpA_C/MbhE"/>
</dbReference>
<feature type="transmembrane region" description="Helical" evidence="10">
    <location>
        <begin position="364"/>
        <end position="388"/>
    </location>
</feature>
<feature type="transmembrane region" description="Helical" evidence="10">
    <location>
        <begin position="268"/>
        <end position="288"/>
    </location>
</feature>
<keyword evidence="2" id="KW-0813">Transport</keyword>
<organism evidence="15 16">
    <name type="scientific">Pontibacter oryzae</name>
    <dbReference type="NCBI Taxonomy" id="2304593"/>
    <lineage>
        <taxon>Bacteria</taxon>
        <taxon>Pseudomonadati</taxon>
        <taxon>Bacteroidota</taxon>
        <taxon>Cytophagia</taxon>
        <taxon>Cytophagales</taxon>
        <taxon>Hymenobacteraceae</taxon>
        <taxon>Pontibacter</taxon>
    </lineage>
</organism>
<feature type="transmembrane region" description="Helical" evidence="10">
    <location>
        <begin position="108"/>
        <end position="134"/>
    </location>
</feature>
<evidence type="ECO:0000259" key="11">
    <source>
        <dbReference type="Pfam" id="PF00361"/>
    </source>
</evidence>
<dbReference type="AlphaFoldDB" id="A0A399SIP9"/>
<feature type="transmembrane region" description="Helical" evidence="10">
    <location>
        <begin position="320"/>
        <end position="344"/>
    </location>
</feature>
<dbReference type="InterPro" id="IPR050616">
    <property type="entry name" value="CPA3_Na-H_Antiporter_A"/>
</dbReference>
<feature type="transmembrane region" description="Helical" evidence="10">
    <location>
        <begin position="561"/>
        <end position="578"/>
    </location>
</feature>
<feature type="transmembrane region" description="Helical" evidence="10">
    <location>
        <begin position="623"/>
        <end position="641"/>
    </location>
</feature>
<keyword evidence="3" id="KW-0050">Antiport</keyword>
<evidence type="ECO:0000256" key="1">
    <source>
        <dbReference type="ARBA" id="ARBA00004651"/>
    </source>
</evidence>
<dbReference type="InterPro" id="IPR025383">
    <property type="entry name" value="MrpA_C/MbhD"/>
</dbReference>
<feature type="transmembrane region" description="Helical" evidence="10">
    <location>
        <begin position="197"/>
        <end position="217"/>
    </location>
</feature>
<feature type="transmembrane region" description="Helical" evidence="10">
    <location>
        <begin position="441"/>
        <end position="461"/>
    </location>
</feature>
<evidence type="ECO:0000256" key="3">
    <source>
        <dbReference type="ARBA" id="ARBA00022449"/>
    </source>
</evidence>
<feature type="domain" description="MrpA C-terminal/MbhE" evidence="14">
    <location>
        <begin position="682"/>
        <end position="759"/>
    </location>
</feature>
<keyword evidence="4" id="KW-1003">Cell membrane</keyword>
<dbReference type="GO" id="GO:0015297">
    <property type="term" value="F:antiporter activity"/>
    <property type="evidence" value="ECO:0007669"/>
    <property type="project" value="UniProtKB-KW"/>
</dbReference>